<dbReference type="SUPFAM" id="SSF53448">
    <property type="entry name" value="Nucleotide-diphospho-sugar transferases"/>
    <property type="match status" value="1"/>
</dbReference>
<dbReference type="EMBL" id="JBBIAA010000003">
    <property type="protein sequence ID" value="MEJ5944699.1"/>
    <property type="molecule type" value="Genomic_DNA"/>
</dbReference>
<proteinExistence type="predicted"/>
<keyword evidence="3" id="KW-0328">Glycosyltransferase</keyword>
<dbReference type="GO" id="GO:0016757">
    <property type="term" value="F:glycosyltransferase activity"/>
    <property type="evidence" value="ECO:0007669"/>
    <property type="project" value="UniProtKB-KW"/>
</dbReference>
<dbReference type="Pfam" id="PF00535">
    <property type="entry name" value="Glycos_transf_2"/>
    <property type="match status" value="1"/>
</dbReference>
<reference evidence="3 4" key="1">
    <citation type="journal article" date="2017" name="Int. J. Syst. Evol. Microbiol.">
        <title>Pseudokineococcus basanitobsidens sp. nov., isolated from volcanic rock.</title>
        <authorList>
            <person name="Lee D.W."/>
            <person name="Park M.Y."/>
            <person name="Kim J.J."/>
            <person name="Kim B.S."/>
        </authorList>
    </citation>
    <scope>NUCLEOTIDE SEQUENCE [LARGE SCALE GENOMIC DNA]</scope>
    <source>
        <strain evidence="3 4">DSM 103726</strain>
    </source>
</reference>
<protein>
    <submittedName>
        <fullName evidence="3">Glycosyltransferase family A protein</fullName>
        <ecNumber evidence="3">2.4.-.-</ecNumber>
    </submittedName>
</protein>
<dbReference type="EC" id="2.4.-.-" evidence="3"/>
<dbReference type="PANTHER" id="PTHR22916:SF3">
    <property type="entry name" value="UDP-GLCNAC:BETAGAL BETA-1,3-N-ACETYLGLUCOSAMINYLTRANSFERASE-LIKE PROTEIN 1"/>
    <property type="match status" value="1"/>
</dbReference>
<keyword evidence="4" id="KW-1185">Reference proteome</keyword>
<feature type="region of interest" description="Disordered" evidence="1">
    <location>
        <begin position="347"/>
        <end position="381"/>
    </location>
</feature>
<dbReference type="CDD" id="cd00761">
    <property type="entry name" value="Glyco_tranf_GTA_type"/>
    <property type="match status" value="1"/>
</dbReference>
<sequence length="381" mass="41166">MNEAKWPAVDKRIPNPRSGGRPTASWPSVTVVVPTTLRRASLPPALRSAREQDYPGDVVVTVVVDRDRSDTRGYERAWLAEADHVIWTGGGALGGRSRNLGVAAAETDLVAFLDDDDLWRPMKLSLQVRRLVASEGHGAAVVVGSRVVEVRCDTQERSRPVPTSLIAADESVGDYLFRRRRPSLGRASLHTSTLLMRRSTAVAVPWSEGLARHQDWDWLLRAEDSLGAVVVQVAEVTVEHYLGSVASVSASADWRSSLEWAAAWRSRWSARTYSDFVCGQALRYAVQARSSAGVRTCLAEVRRSGSLPAPGPAVLAAGSLVPRPLLERFSHRAHRLASSAGRVPQAGRGIAAIPAPRRPGLRSTPGPSTAEALQHAGARKS</sequence>
<evidence type="ECO:0000313" key="4">
    <source>
        <dbReference type="Proteomes" id="UP001387100"/>
    </source>
</evidence>
<dbReference type="InterPro" id="IPR029044">
    <property type="entry name" value="Nucleotide-diphossugar_trans"/>
</dbReference>
<comment type="caution">
    <text evidence="3">The sequence shown here is derived from an EMBL/GenBank/DDBJ whole genome shotgun (WGS) entry which is preliminary data.</text>
</comment>
<accession>A0ABU8RI38</accession>
<gene>
    <name evidence="3" type="ORF">WDZ17_05255</name>
</gene>
<feature type="region of interest" description="Disordered" evidence="1">
    <location>
        <begin position="1"/>
        <end position="26"/>
    </location>
</feature>
<dbReference type="RefSeq" id="WP_339574083.1">
    <property type="nucleotide sequence ID" value="NZ_JBBIAA010000003.1"/>
</dbReference>
<dbReference type="Proteomes" id="UP001387100">
    <property type="component" value="Unassembled WGS sequence"/>
</dbReference>
<evidence type="ECO:0000259" key="2">
    <source>
        <dbReference type="Pfam" id="PF00535"/>
    </source>
</evidence>
<name>A0ABU8RI38_9ACTN</name>
<evidence type="ECO:0000256" key="1">
    <source>
        <dbReference type="SAM" id="MobiDB-lite"/>
    </source>
</evidence>
<keyword evidence="3" id="KW-0808">Transferase</keyword>
<feature type="domain" description="Glycosyltransferase 2-like" evidence="2">
    <location>
        <begin position="30"/>
        <end position="169"/>
    </location>
</feature>
<dbReference type="Gene3D" id="3.90.550.10">
    <property type="entry name" value="Spore Coat Polysaccharide Biosynthesis Protein SpsA, Chain A"/>
    <property type="match status" value="1"/>
</dbReference>
<dbReference type="InterPro" id="IPR001173">
    <property type="entry name" value="Glyco_trans_2-like"/>
</dbReference>
<dbReference type="PANTHER" id="PTHR22916">
    <property type="entry name" value="GLYCOSYLTRANSFERASE"/>
    <property type="match status" value="1"/>
</dbReference>
<organism evidence="3 4">
    <name type="scientific">Pseudokineococcus basanitobsidens</name>
    <dbReference type="NCBI Taxonomy" id="1926649"/>
    <lineage>
        <taxon>Bacteria</taxon>
        <taxon>Bacillati</taxon>
        <taxon>Actinomycetota</taxon>
        <taxon>Actinomycetes</taxon>
        <taxon>Kineosporiales</taxon>
        <taxon>Kineosporiaceae</taxon>
        <taxon>Pseudokineococcus</taxon>
    </lineage>
</organism>
<evidence type="ECO:0000313" key="3">
    <source>
        <dbReference type="EMBL" id="MEJ5944699.1"/>
    </source>
</evidence>